<evidence type="ECO:0000256" key="4">
    <source>
        <dbReference type="ARBA" id="ARBA00023172"/>
    </source>
</evidence>
<dbReference type="InterPro" id="IPR011010">
    <property type="entry name" value="DNA_brk_join_enz"/>
</dbReference>
<evidence type="ECO:0000256" key="3">
    <source>
        <dbReference type="ARBA" id="ARBA00023125"/>
    </source>
</evidence>
<keyword evidence="4" id="KW-0233">DNA recombination</keyword>
<evidence type="ECO:0000256" key="2">
    <source>
        <dbReference type="ARBA" id="ARBA00022908"/>
    </source>
</evidence>
<dbReference type="PANTHER" id="PTHR30349:SF64">
    <property type="entry name" value="PROPHAGE INTEGRASE INTD-RELATED"/>
    <property type="match status" value="1"/>
</dbReference>
<dbReference type="InterPro" id="IPR010998">
    <property type="entry name" value="Integrase_recombinase_N"/>
</dbReference>
<dbReference type="Gene3D" id="1.10.443.10">
    <property type="entry name" value="Intergrase catalytic core"/>
    <property type="match status" value="1"/>
</dbReference>
<proteinExistence type="inferred from homology"/>
<dbReference type="Pfam" id="PF00589">
    <property type="entry name" value="Phage_integrase"/>
    <property type="match status" value="1"/>
</dbReference>
<reference evidence="8" key="2">
    <citation type="submission" date="2021-04" db="EMBL/GenBank/DDBJ databases">
        <authorList>
            <person name="Gilroy R."/>
        </authorList>
    </citation>
    <scope>NUCLEOTIDE SEQUENCE</scope>
    <source>
        <strain evidence="8">8470</strain>
    </source>
</reference>
<evidence type="ECO:0000259" key="7">
    <source>
        <dbReference type="PROSITE" id="PS51900"/>
    </source>
</evidence>
<dbReference type="InterPro" id="IPR013762">
    <property type="entry name" value="Integrase-like_cat_sf"/>
</dbReference>
<dbReference type="InterPro" id="IPR002104">
    <property type="entry name" value="Integrase_catalytic"/>
</dbReference>
<protein>
    <submittedName>
        <fullName evidence="8">Site-specific integrase</fullName>
    </submittedName>
</protein>
<comment type="caution">
    <text evidence="8">The sequence shown here is derived from an EMBL/GenBank/DDBJ whole genome shotgun (WGS) entry which is preliminary data.</text>
</comment>
<dbReference type="Pfam" id="PF13102">
    <property type="entry name" value="Phage_int_SAM_5"/>
    <property type="match status" value="1"/>
</dbReference>
<evidence type="ECO:0000313" key="9">
    <source>
        <dbReference type="Proteomes" id="UP000784286"/>
    </source>
</evidence>
<feature type="domain" description="Tyr recombinase" evidence="6">
    <location>
        <begin position="222"/>
        <end position="398"/>
    </location>
</feature>
<dbReference type="PANTHER" id="PTHR30349">
    <property type="entry name" value="PHAGE INTEGRASE-RELATED"/>
    <property type="match status" value="1"/>
</dbReference>
<evidence type="ECO:0000313" key="8">
    <source>
        <dbReference type="EMBL" id="MBU3855329.1"/>
    </source>
</evidence>
<organism evidence="8 9">
    <name type="scientific">Candidatus Phocaeicola excrementipullorum</name>
    <dbReference type="NCBI Taxonomy" id="2838731"/>
    <lineage>
        <taxon>Bacteria</taxon>
        <taxon>Pseudomonadati</taxon>
        <taxon>Bacteroidota</taxon>
        <taxon>Bacteroidia</taxon>
        <taxon>Bacteroidales</taxon>
        <taxon>Bacteroidaceae</taxon>
        <taxon>Phocaeicola</taxon>
    </lineage>
</organism>
<reference evidence="8" key="1">
    <citation type="journal article" date="2021" name="PeerJ">
        <title>Extensive microbial diversity within the chicken gut microbiome revealed by metagenomics and culture.</title>
        <authorList>
            <person name="Gilroy R."/>
            <person name="Ravi A."/>
            <person name="Getino M."/>
            <person name="Pursley I."/>
            <person name="Horton D.L."/>
            <person name="Alikhan N.F."/>
            <person name="Baker D."/>
            <person name="Gharbi K."/>
            <person name="Hall N."/>
            <person name="Watson M."/>
            <person name="Adriaenssens E.M."/>
            <person name="Foster-Nyarko E."/>
            <person name="Jarju S."/>
            <person name="Secka A."/>
            <person name="Antonio M."/>
            <person name="Oren A."/>
            <person name="Chaudhuri R.R."/>
            <person name="La Ragione R."/>
            <person name="Hildebrand F."/>
            <person name="Pallen M.J."/>
        </authorList>
    </citation>
    <scope>NUCLEOTIDE SEQUENCE</scope>
    <source>
        <strain evidence="8">8470</strain>
    </source>
</reference>
<name>A0A948X1R2_9BACT</name>
<dbReference type="InterPro" id="IPR044068">
    <property type="entry name" value="CB"/>
</dbReference>
<dbReference type="CDD" id="cd01185">
    <property type="entry name" value="INTN1_C_like"/>
    <property type="match status" value="1"/>
</dbReference>
<dbReference type="GO" id="GO:0003677">
    <property type="term" value="F:DNA binding"/>
    <property type="evidence" value="ECO:0007669"/>
    <property type="project" value="UniProtKB-UniRule"/>
</dbReference>
<evidence type="ECO:0000259" key="6">
    <source>
        <dbReference type="PROSITE" id="PS51898"/>
    </source>
</evidence>
<dbReference type="SUPFAM" id="SSF56349">
    <property type="entry name" value="DNA breaking-rejoining enzymes"/>
    <property type="match status" value="1"/>
</dbReference>
<evidence type="ECO:0000256" key="5">
    <source>
        <dbReference type="PROSITE-ProRule" id="PRU01248"/>
    </source>
</evidence>
<dbReference type="InterPro" id="IPR025269">
    <property type="entry name" value="SAM-like_dom"/>
</dbReference>
<keyword evidence="2" id="KW-0229">DNA integration</keyword>
<dbReference type="PROSITE" id="PS51898">
    <property type="entry name" value="TYR_RECOMBINASE"/>
    <property type="match status" value="1"/>
</dbReference>
<dbReference type="EMBL" id="JAHLFJ010000022">
    <property type="protein sequence ID" value="MBU3855329.1"/>
    <property type="molecule type" value="Genomic_DNA"/>
</dbReference>
<comment type="similarity">
    <text evidence="1">Belongs to the 'phage' integrase family.</text>
</comment>
<sequence>METKKTTFAVNFFLKKSKLLKNGEAPICMRITVNGKRAEVQIKRSIELEKWNSIKGCSIGKDKRHQEINLYLDTVRNKVFQIHRQLEADGKPITADIIKNIYYGGQESPRMLIETFDEHNMEYRELMDKEYSKGTVLRYERTVRYLKEFLKEQYKTTDIPLKSINYEFITKFEHFIKSNKGCAQNATVKYLKNLKKITKTALLKKWISEDPFTEIRFKQTKTNRDFLNEAELRMILCKDIEVERIQTVRDIFIFCCLTGLSFTDVKNLREDHLVQDNDGKWWIRKAREKTDNMCDIPLLDIPKLILDKYKSNPIHTEKGLLLPVPTNQRMNAYLKEIADICNIKKNLSTHIARHTFASIAISNQVSIESVAKMLGHTDIRTTKIYAKIMNSKIDHEMQTMKNKFALPI</sequence>
<dbReference type="AlphaFoldDB" id="A0A948X1R2"/>
<accession>A0A948X1R2</accession>
<feature type="domain" description="Core-binding (CB)" evidence="7">
    <location>
        <begin position="114"/>
        <end position="202"/>
    </location>
</feature>
<dbReference type="Proteomes" id="UP000784286">
    <property type="component" value="Unassembled WGS sequence"/>
</dbReference>
<gene>
    <name evidence="8" type="ORF">H9928_02000</name>
</gene>
<dbReference type="GO" id="GO:0015074">
    <property type="term" value="P:DNA integration"/>
    <property type="evidence" value="ECO:0007669"/>
    <property type="project" value="UniProtKB-KW"/>
</dbReference>
<dbReference type="Gene3D" id="1.10.150.130">
    <property type="match status" value="1"/>
</dbReference>
<dbReference type="PROSITE" id="PS51900">
    <property type="entry name" value="CB"/>
    <property type="match status" value="1"/>
</dbReference>
<keyword evidence="3 5" id="KW-0238">DNA-binding</keyword>
<dbReference type="GO" id="GO:0006310">
    <property type="term" value="P:DNA recombination"/>
    <property type="evidence" value="ECO:0007669"/>
    <property type="project" value="UniProtKB-KW"/>
</dbReference>
<evidence type="ECO:0000256" key="1">
    <source>
        <dbReference type="ARBA" id="ARBA00008857"/>
    </source>
</evidence>
<dbReference type="InterPro" id="IPR050090">
    <property type="entry name" value="Tyrosine_recombinase_XerCD"/>
</dbReference>
<dbReference type="Pfam" id="PF17293">
    <property type="entry name" value="Arm-DNA-bind_5"/>
    <property type="match status" value="1"/>
</dbReference>
<dbReference type="InterPro" id="IPR035386">
    <property type="entry name" value="Arm-DNA-bind_5"/>
</dbReference>